<dbReference type="SUPFAM" id="SSF56349">
    <property type="entry name" value="DNA breaking-rejoining enzymes"/>
    <property type="match status" value="1"/>
</dbReference>
<keyword evidence="1" id="KW-0233">DNA recombination</keyword>
<feature type="domain" description="Tyr recombinase" evidence="2">
    <location>
        <begin position="87"/>
        <end position="268"/>
    </location>
</feature>
<evidence type="ECO:0000259" key="2">
    <source>
        <dbReference type="PROSITE" id="PS51898"/>
    </source>
</evidence>
<name>A0A369I050_9BACT</name>
<dbReference type="PANTHER" id="PTHR30349:SF64">
    <property type="entry name" value="PROPHAGE INTEGRASE INTD-RELATED"/>
    <property type="match status" value="1"/>
</dbReference>
<dbReference type="OrthoDB" id="9801717at2"/>
<evidence type="ECO:0000256" key="1">
    <source>
        <dbReference type="ARBA" id="ARBA00023172"/>
    </source>
</evidence>
<evidence type="ECO:0000313" key="4">
    <source>
        <dbReference type="Proteomes" id="UP000253141"/>
    </source>
</evidence>
<dbReference type="PROSITE" id="PS51898">
    <property type="entry name" value="TYR_RECOMBINASE"/>
    <property type="match status" value="1"/>
</dbReference>
<dbReference type="Gene3D" id="1.10.443.10">
    <property type="entry name" value="Intergrase catalytic core"/>
    <property type="match status" value="1"/>
</dbReference>
<protein>
    <submittedName>
        <fullName evidence="3">Integrase</fullName>
    </submittedName>
</protein>
<keyword evidence="4" id="KW-1185">Reference proteome</keyword>
<dbReference type="InterPro" id="IPR013762">
    <property type="entry name" value="Integrase-like_cat_sf"/>
</dbReference>
<dbReference type="GO" id="GO:0003677">
    <property type="term" value="F:DNA binding"/>
    <property type="evidence" value="ECO:0007669"/>
    <property type="project" value="InterPro"/>
</dbReference>
<evidence type="ECO:0000313" key="3">
    <source>
        <dbReference type="EMBL" id="RDB02250.1"/>
    </source>
</evidence>
<dbReference type="EMBL" id="QPIW01000056">
    <property type="protein sequence ID" value="RDB02250.1"/>
    <property type="molecule type" value="Genomic_DNA"/>
</dbReference>
<organism evidence="3 4">
    <name type="scientific">Runella aurantiaca</name>
    <dbReference type="NCBI Taxonomy" id="2282308"/>
    <lineage>
        <taxon>Bacteria</taxon>
        <taxon>Pseudomonadati</taxon>
        <taxon>Bacteroidota</taxon>
        <taxon>Cytophagia</taxon>
        <taxon>Cytophagales</taxon>
        <taxon>Spirosomataceae</taxon>
        <taxon>Runella</taxon>
    </lineage>
</organism>
<dbReference type="Proteomes" id="UP000253141">
    <property type="component" value="Unassembled WGS sequence"/>
</dbReference>
<dbReference type="Pfam" id="PF00589">
    <property type="entry name" value="Phage_integrase"/>
    <property type="match status" value="1"/>
</dbReference>
<dbReference type="InterPro" id="IPR002104">
    <property type="entry name" value="Integrase_catalytic"/>
</dbReference>
<dbReference type="PANTHER" id="PTHR30349">
    <property type="entry name" value="PHAGE INTEGRASE-RELATED"/>
    <property type="match status" value="1"/>
</dbReference>
<accession>A0A369I050</accession>
<gene>
    <name evidence="3" type="ORF">DVG78_29820</name>
</gene>
<proteinExistence type="predicted"/>
<dbReference type="InterPro" id="IPR050090">
    <property type="entry name" value="Tyrosine_recombinase_XerCD"/>
</dbReference>
<sequence>MSVLGRSPSTFKNYSMHVAAIALHYGKIPTELDQEQVHEYLFMLQKRSQTPSQTYFKHTVYGLRFLLKTEGLPYSYLHLPAIKKANKLPVVLSKQEVWAMLKACSLLKHKVLIGLLYGCGLRCLEVRSVKLADLDFDRRQLKVVQGKGKKDRYVPLSEHLIRGLKSYISAERPIEYLFGGVNIVDRAGGDFDSRYSQKGVQWAVKEASKKAGILKDVHVHTLRHTCATHLLEDGMDIISVKNFLGHESIETTMLYLHVAQLQTKPVFSPLDTLFSECSLFGK</sequence>
<dbReference type="AlphaFoldDB" id="A0A369I050"/>
<dbReference type="GO" id="GO:0015074">
    <property type="term" value="P:DNA integration"/>
    <property type="evidence" value="ECO:0007669"/>
    <property type="project" value="InterPro"/>
</dbReference>
<dbReference type="InterPro" id="IPR011010">
    <property type="entry name" value="DNA_brk_join_enz"/>
</dbReference>
<reference evidence="3 4" key="1">
    <citation type="submission" date="2018-07" db="EMBL/GenBank/DDBJ databases">
        <title>Genome analysis of Runella aurantiaca.</title>
        <authorList>
            <person name="Yang X."/>
        </authorList>
    </citation>
    <scope>NUCLEOTIDE SEQUENCE [LARGE SCALE GENOMIC DNA]</scope>
    <source>
        <strain evidence="3 4">YX9</strain>
    </source>
</reference>
<dbReference type="GO" id="GO:0006310">
    <property type="term" value="P:DNA recombination"/>
    <property type="evidence" value="ECO:0007669"/>
    <property type="project" value="UniProtKB-KW"/>
</dbReference>
<comment type="caution">
    <text evidence="3">The sequence shown here is derived from an EMBL/GenBank/DDBJ whole genome shotgun (WGS) entry which is preliminary data.</text>
</comment>